<keyword evidence="4 5" id="KW-0472">Membrane</keyword>
<evidence type="ECO:0000313" key="8">
    <source>
        <dbReference type="Proteomes" id="UP000286806"/>
    </source>
</evidence>
<feature type="transmembrane region" description="Helical" evidence="5">
    <location>
        <begin position="20"/>
        <end position="53"/>
    </location>
</feature>
<feature type="transmembrane region" description="Helical" evidence="5">
    <location>
        <begin position="182"/>
        <end position="201"/>
    </location>
</feature>
<dbReference type="PANTHER" id="PTHR37422">
    <property type="entry name" value="TEICHURONIC ACID BIOSYNTHESIS PROTEIN TUAE"/>
    <property type="match status" value="1"/>
</dbReference>
<evidence type="ECO:0000256" key="3">
    <source>
        <dbReference type="ARBA" id="ARBA00022989"/>
    </source>
</evidence>
<evidence type="ECO:0000256" key="5">
    <source>
        <dbReference type="SAM" id="Phobius"/>
    </source>
</evidence>
<dbReference type="OrthoDB" id="9783389at2"/>
<sequence length="681" mass="75861">MSLLGSISMHFHHRPFTISLLIIASVISSFATTGAVTAGLLVLWIGWATWFALGKPLWPKGKLPLLMLGFLLWIATSIWWSHSPYNSWNTALILGALPLSFIAWQLASNPDEIWAQLKKPFIAGAWLVSLWGIYQVVFPGLPRALGPLADPNVYACLLNLAWFPLLAAFFKPDSTFGEKTRFAQLVLGTSLLLVSLAFFAASSRGAMLAWLLLMPLAFWAFRQLPGFRKNVFISLSLALASYLIISAVTHINLAARANLHYLESDASVSLRLLIWRSTLDMFSAHPWLGTGLGTWGDFYPAYRQAADNNTAGYYAHNDYLQIAQEGGLVTFVLFMCIFAFLALLAFRTISPAKRRPVQIENVGLMLGIMAAYLHAAVNFIFYLNYINIIVGLYAARVWQSSQVSQRVMFGLPKTVSPSLQRTLLLIVLAIPISQIALHEASEILLNGKSRSLSLLRKQFPQLTPYDIARFIAAIRPNEYIAQRYVVDSAAQALDEIDPRNTLLQKEVFLETIEKYDELRRNSANSPELGAAEADLILKHRHLMPGNSAIQQARSIAKSALESDPRHVASIIALADSYFLEGNPSFGYEVLSTGISKMIFLRDRLVLQAEVLKHQIPQKEALDQIQDKLRNMRSACKVGDCLGNQAIEDEQQTRLRRFAALIAPISDPAINNSLYSLLETKQ</sequence>
<reference evidence="7 8" key="1">
    <citation type="journal article" date="2019" name="Front. Microbiol.">
        <title>Genomes of Neutrophilic Sulfur-Oxidizing Chemolithoautotrophs Representing 9 Proteobacterial Species From 8 Genera.</title>
        <authorList>
            <person name="Watanabe T."/>
            <person name="Kojima H."/>
            <person name="Umezawa K."/>
            <person name="Hori C."/>
            <person name="Takasuka T.E."/>
            <person name="Kato Y."/>
            <person name="Fukui M."/>
        </authorList>
    </citation>
    <scope>NUCLEOTIDE SEQUENCE [LARGE SCALE GENOMIC DNA]</scope>
    <source>
        <strain evidence="7 8">TTN</strain>
    </source>
</reference>
<feature type="transmembrane region" description="Helical" evidence="5">
    <location>
        <begin position="207"/>
        <end position="224"/>
    </location>
</feature>
<dbReference type="InterPro" id="IPR007016">
    <property type="entry name" value="O-antigen_ligase-rel_domated"/>
</dbReference>
<feature type="transmembrane region" description="Helical" evidence="5">
    <location>
        <begin position="326"/>
        <end position="345"/>
    </location>
</feature>
<dbReference type="Pfam" id="PF04932">
    <property type="entry name" value="Wzy_C"/>
    <property type="match status" value="1"/>
</dbReference>
<comment type="caution">
    <text evidence="7">The sequence shown here is derived from an EMBL/GenBank/DDBJ whole genome shotgun (WGS) entry which is preliminary data.</text>
</comment>
<accession>A0A401JEX4</accession>
<evidence type="ECO:0000313" key="7">
    <source>
        <dbReference type="EMBL" id="GBL46179.1"/>
    </source>
</evidence>
<evidence type="ECO:0000259" key="6">
    <source>
        <dbReference type="Pfam" id="PF04932"/>
    </source>
</evidence>
<dbReference type="PANTHER" id="PTHR37422:SF13">
    <property type="entry name" value="LIPOPOLYSACCHARIDE BIOSYNTHESIS PROTEIN PA4999-RELATED"/>
    <property type="match status" value="1"/>
</dbReference>
<feature type="transmembrane region" description="Helical" evidence="5">
    <location>
        <begin position="65"/>
        <end position="82"/>
    </location>
</feature>
<dbReference type="AlphaFoldDB" id="A0A401JEX4"/>
<organism evidence="7 8">
    <name type="scientific">Sulfuriferula multivorans</name>
    <dbReference type="NCBI Taxonomy" id="1559896"/>
    <lineage>
        <taxon>Bacteria</taxon>
        <taxon>Pseudomonadati</taxon>
        <taxon>Pseudomonadota</taxon>
        <taxon>Betaproteobacteria</taxon>
        <taxon>Nitrosomonadales</taxon>
        <taxon>Sulfuricellaceae</taxon>
        <taxon>Sulfuriferula</taxon>
    </lineage>
</organism>
<feature type="transmembrane region" description="Helical" evidence="5">
    <location>
        <begin position="88"/>
        <end position="108"/>
    </location>
</feature>
<evidence type="ECO:0000256" key="1">
    <source>
        <dbReference type="ARBA" id="ARBA00004141"/>
    </source>
</evidence>
<dbReference type="EMBL" id="BGOW01000017">
    <property type="protein sequence ID" value="GBL46179.1"/>
    <property type="molecule type" value="Genomic_DNA"/>
</dbReference>
<dbReference type="Proteomes" id="UP000286806">
    <property type="component" value="Unassembled WGS sequence"/>
</dbReference>
<feature type="transmembrane region" description="Helical" evidence="5">
    <location>
        <begin position="120"/>
        <end position="140"/>
    </location>
</feature>
<keyword evidence="2 5" id="KW-0812">Transmembrane</keyword>
<dbReference type="InterPro" id="IPR051533">
    <property type="entry name" value="WaaL-like"/>
</dbReference>
<keyword evidence="8" id="KW-1185">Reference proteome</keyword>
<evidence type="ECO:0000256" key="4">
    <source>
        <dbReference type="ARBA" id="ARBA00023136"/>
    </source>
</evidence>
<comment type="subcellular location">
    <subcellularLocation>
        <location evidence="1">Membrane</location>
        <topology evidence="1">Multi-pass membrane protein</topology>
    </subcellularLocation>
</comment>
<dbReference type="GO" id="GO:0016020">
    <property type="term" value="C:membrane"/>
    <property type="evidence" value="ECO:0007669"/>
    <property type="project" value="UniProtKB-SubCell"/>
</dbReference>
<dbReference type="RefSeq" id="WP_124704970.1">
    <property type="nucleotide sequence ID" value="NZ_BGOW01000017.1"/>
</dbReference>
<feature type="transmembrane region" description="Helical" evidence="5">
    <location>
        <begin position="152"/>
        <end position="170"/>
    </location>
</feature>
<evidence type="ECO:0000256" key="2">
    <source>
        <dbReference type="ARBA" id="ARBA00022692"/>
    </source>
</evidence>
<feature type="transmembrane region" description="Helical" evidence="5">
    <location>
        <begin position="231"/>
        <end position="253"/>
    </location>
</feature>
<keyword evidence="3 5" id="KW-1133">Transmembrane helix</keyword>
<proteinExistence type="predicted"/>
<feature type="domain" description="O-antigen ligase-related" evidence="6">
    <location>
        <begin position="190"/>
        <end position="335"/>
    </location>
</feature>
<name>A0A401JEX4_9PROT</name>
<protein>
    <submittedName>
        <fullName evidence="7">O-antigen polymerase</fullName>
    </submittedName>
</protein>
<gene>
    <name evidence="7" type="ORF">SFMTTN_1992</name>
</gene>